<dbReference type="RefSeq" id="WP_376845297.1">
    <property type="nucleotide sequence ID" value="NZ_JBHSFW010000001.1"/>
</dbReference>
<name>A0ABV9GJ38_9BACL</name>
<dbReference type="EMBL" id="JBHSFW010000001">
    <property type="protein sequence ID" value="MFC4618299.1"/>
    <property type="molecule type" value="Genomic_DNA"/>
</dbReference>
<accession>A0ABV9GJ38</accession>
<dbReference type="Proteomes" id="UP001596022">
    <property type="component" value="Unassembled WGS sequence"/>
</dbReference>
<comment type="caution">
    <text evidence="1">The sequence shown here is derived from an EMBL/GenBank/DDBJ whole genome shotgun (WGS) entry which is preliminary data.</text>
</comment>
<organism evidence="1 2">
    <name type="scientific">Camelliibacillus cellulosilyticus</name>
    <dbReference type="NCBI Taxonomy" id="2174486"/>
    <lineage>
        <taxon>Bacteria</taxon>
        <taxon>Bacillati</taxon>
        <taxon>Bacillota</taxon>
        <taxon>Bacilli</taxon>
        <taxon>Bacillales</taxon>
        <taxon>Sporolactobacillaceae</taxon>
        <taxon>Camelliibacillus</taxon>
    </lineage>
</organism>
<gene>
    <name evidence="1" type="ORF">ACFO4N_06090</name>
</gene>
<reference evidence="2" key="1">
    <citation type="journal article" date="2019" name="Int. J. Syst. Evol. Microbiol.">
        <title>The Global Catalogue of Microorganisms (GCM) 10K type strain sequencing project: providing services to taxonomists for standard genome sequencing and annotation.</title>
        <authorList>
            <consortium name="The Broad Institute Genomics Platform"/>
            <consortium name="The Broad Institute Genome Sequencing Center for Infectious Disease"/>
            <person name="Wu L."/>
            <person name="Ma J."/>
        </authorList>
    </citation>
    <scope>NUCLEOTIDE SEQUENCE [LARGE SCALE GENOMIC DNA]</scope>
    <source>
        <strain evidence="2">CGMCC 1.16306</strain>
    </source>
</reference>
<evidence type="ECO:0000313" key="2">
    <source>
        <dbReference type="Proteomes" id="UP001596022"/>
    </source>
</evidence>
<sequence>MKGSKILIAAVAGAVCGYYIKKTLDGRPLKPEGVLSAVKKSIKKDMDIDGAWIFLISEEWKNGRLNQKVYRGGITEATNGEAKHYDFIADADTGTVLRLDPQS</sequence>
<evidence type="ECO:0000313" key="1">
    <source>
        <dbReference type="EMBL" id="MFC4618299.1"/>
    </source>
</evidence>
<protein>
    <recommendedName>
        <fullName evidence="3">Small secreted protein</fullName>
    </recommendedName>
</protein>
<proteinExistence type="predicted"/>
<keyword evidence="2" id="KW-1185">Reference proteome</keyword>
<evidence type="ECO:0008006" key="3">
    <source>
        <dbReference type="Google" id="ProtNLM"/>
    </source>
</evidence>